<accession>A0A2I1HIY1</accession>
<reference evidence="1 2" key="1">
    <citation type="submission" date="2015-10" db="EMBL/GenBank/DDBJ databases">
        <title>Genome analyses suggest a sexual origin of heterokaryosis in a supposedly ancient asexual fungus.</title>
        <authorList>
            <person name="Ropars J."/>
            <person name="Sedzielewska K."/>
            <person name="Noel J."/>
            <person name="Charron P."/>
            <person name="Farinelli L."/>
            <person name="Marton T."/>
            <person name="Kruger M."/>
            <person name="Pelin A."/>
            <person name="Brachmann A."/>
            <person name="Corradi N."/>
        </authorList>
    </citation>
    <scope>NUCLEOTIDE SEQUENCE [LARGE SCALE GENOMIC DNA]</scope>
    <source>
        <strain evidence="1 2">A4</strain>
    </source>
</reference>
<organism evidence="1 2">
    <name type="scientific">Rhizophagus irregularis</name>
    <dbReference type="NCBI Taxonomy" id="588596"/>
    <lineage>
        <taxon>Eukaryota</taxon>
        <taxon>Fungi</taxon>
        <taxon>Fungi incertae sedis</taxon>
        <taxon>Mucoromycota</taxon>
        <taxon>Glomeromycotina</taxon>
        <taxon>Glomeromycetes</taxon>
        <taxon>Glomerales</taxon>
        <taxon>Glomeraceae</taxon>
        <taxon>Rhizophagus</taxon>
    </lineage>
</organism>
<comment type="caution">
    <text evidence="1">The sequence shown here is derived from an EMBL/GenBank/DDBJ whole genome shotgun (WGS) entry which is preliminary data.</text>
</comment>
<evidence type="ECO:0000313" key="2">
    <source>
        <dbReference type="Proteomes" id="UP000234323"/>
    </source>
</evidence>
<dbReference type="AlphaFoldDB" id="A0A2I1HIY1"/>
<gene>
    <name evidence="1" type="ORF">RhiirA4_481047</name>
</gene>
<name>A0A2I1HIY1_9GLOM</name>
<keyword evidence="2" id="KW-1185">Reference proteome</keyword>
<protein>
    <submittedName>
        <fullName evidence="1">Uncharacterized protein</fullName>
    </submittedName>
</protein>
<proteinExistence type="predicted"/>
<evidence type="ECO:0000313" key="1">
    <source>
        <dbReference type="EMBL" id="PKY58816.1"/>
    </source>
</evidence>
<sequence length="396" mass="46361">MEKTKFRSGGLLKNKNLKIHKFGWFSGLLKNETLKIKIVWIREQKTKICFGIFGKSGTKICLTSQFQWVSKRSRFWPTQNIAKFGKYLTASEIQYYLEFQEYSNMSETGFASIRTTRKVGNCDFFLELNTGHTSVDFTQPIFKNIFNINQKSNNLVYTHEYSCGYINENGAKCNGKLKLGELIQFLTIPFNVDLELLEMMFNEHFYHSHSIDFENNEAKCFMNKQKHSLNQYILKLKRIHGITNEWEVTAYLSQVQKRLGQYLNSKYLHLTPIEHLQYIYKLYQNIDKNKELSSEICSVMYIVSNLNTQNEVLKILHKIRNCDESGTTGISSVFSKMDHVIWSQTPNNINARESAYANVNHDGCNLFLFAGIVRERDFDKKQWESIDVGPRKMLYM</sequence>
<dbReference type="VEuPathDB" id="FungiDB:RhiirA1_478222"/>
<dbReference type="Proteomes" id="UP000234323">
    <property type="component" value="Unassembled WGS sequence"/>
</dbReference>
<dbReference type="EMBL" id="LLXI01003202">
    <property type="protein sequence ID" value="PKY58816.1"/>
    <property type="molecule type" value="Genomic_DNA"/>
</dbReference>